<evidence type="ECO:0000313" key="3">
    <source>
        <dbReference type="Proteomes" id="UP000307087"/>
    </source>
</evidence>
<dbReference type="Proteomes" id="UP000307087">
    <property type="component" value="Unassembled WGS sequence"/>
</dbReference>
<name>A0A4S8N2B2_9ACTN</name>
<comment type="caution">
    <text evidence="2">The sequence shown here is derived from an EMBL/GenBank/DDBJ whole genome shotgun (WGS) entry which is preliminary data.</text>
</comment>
<proteinExistence type="predicted"/>
<dbReference type="AlphaFoldDB" id="A0A4S8N2B2"/>
<reference evidence="2 3" key="1">
    <citation type="journal article" date="2009" name="Int. J. Syst. Evol. Microbiol.">
        <title>Nocardioides caeni sp. nov., isolated from wastewater.</title>
        <authorList>
            <person name="Yoon J.H."/>
            <person name="Kang S.J."/>
            <person name="Park S."/>
            <person name="Kim W."/>
            <person name="Oh T.K."/>
        </authorList>
    </citation>
    <scope>NUCLEOTIDE SEQUENCE [LARGE SCALE GENOMIC DNA]</scope>
    <source>
        <strain evidence="2 3">DSM 23134</strain>
    </source>
</reference>
<feature type="region of interest" description="Disordered" evidence="1">
    <location>
        <begin position="34"/>
        <end position="70"/>
    </location>
</feature>
<accession>A0A4S8N2B2</accession>
<evidence type="ECO:0000313" key="2">
    <source>
        <dbReference type="EMBL" id="THV08924.1"/>
    </source>
</evidence>
<organism evidence="2 3">
    <name type="scientific">Nocardioides caeni</name>
    <dbReference type="NCBI Taxonomy" id="574700"/>
    <lineage>
        <taxon>Bacteria</taxon>
        <taxon>Bacillati</taxon>
        <taxon>Actinomycetota</taxon>
        <taxon>Actinomycetes</taxon>
        <taxon>Propionibacteriales</taxon>
        <taxon>Nocardioidaceae</taxon>
        <taxon>Nocardioides</taxon>
    </lineage>
</organism>
<sequence length="313" mass="33168">MSRRQRIAAFVVALAAVLALAIGIGRWVGPIATDDEDDHAHDDRTVLTPDDPDDSDDSGDAGDAAAAPPTTLDLERTVHDAGRQRLAFTIRDAAGEPVTSYDVVHEKRLHLVVVRTDLGGYRHVHPRLDAATGQWAVDVDLDTGSWRVYADFTPTGGAATIAQADLQVAGDFTPVELGADDATAEVDGYEVHLARDGDELALHVSRDGAPVTDLEPHLGAYGHLVAIRAADLASLHVHPEEGEAGPGVAFHAALDQAGRYRLFFEFSHAGAVHRAELTLTADVPGDSGHNDGTDHSGGADDEHEEGDGDEHDH</sequence>
<protein>
    <recommendedName>
        <fullName evidence="4">Heavy-metal-associated domain-containing protein</fullName>
    </recommendedName>
</protein>
<feature type="compositionally biased region" description="Acidic residues" evidence="1">
    <location>
        <begin position="50"/>
        <end position="60"/>
    </location>
</feature>
<dbReference type="EMBL" id="STGW01000021">
    <property type="protein sequence ID" value="THV08924.1"/>
    <property type="molecule type" value="Genomic_DNA"/>
</dbReference>
<gene>
    <name evidence="2" type="ORF">E9934_18495</name>
</gene>
<keyword evidence="3" id="KW-1185">Reference proteome</keyword>
<feature type="region of interest" description="Disordered" evidence="1">
    <location>
        <begin position="281"/>
        <end position="313"/>
    </location>
</feature>
<feature type="compositionally biased region" description="Acidic residues" evidence="1">
    <location>
        <begin position="301"/>
        <end position="313"/>
    </location>
</feature>
<evidence type="ECO:0000256" key="1">
    <source>
        <dbReference type="SAM" id="MobiDB-lite"/>
    </source>
</evidence>
<feature type="compositionally biased region" description="Basic and acidic residues" evidence="1">
    <location>
        <begin position="288"/>
        <end position="300"/>
    </location>
</feature>
<dbReference type="RefSeq" id="WP_136564378.1">
    <property type="nucleotide sequence ID" value="NZ_STGW01000021.1"/>
</dbReference>
<dbReference type="OrthoDB" id="128043at2"/>
<evidence type="ECO:0008006" key="4">
    <source>
        <dbReference type="Google" id="ProtNLM"/>
    </source>
</evidence>